<evidence type="ECO:0000313" key="1">
    <source>
        <dbReference type="EMBL" id="APG27068.1"/>
    </source>
</evidence>
<dbReference type="STRING" id="1842532.A7E78_03995"/>
<dbReference type="GO" id="GO:0003676">
    <property type="term" value="F:nucleic acid binding"/>
    <property type="evidence" value="ECO:0007669"/>
    <property type="project" value="InterPro"/>
</dbReference>
<evidence type="ECO:0000313" key="2">
    <source>
        <dbReference type="Proteomes" id="UP000182517"/>
    </source>
</evidence>
<reference evidence="1 2" key="1">
    <citation type="journal article" date="2017" name="Genome Announc.">
        <title>Complete Genome Sequences of Two Acetylene-Fermenting Pelobacter acetylenicus Strains.</title>
        <authorList>
            <person name="Sutton J.M."/>
            <person name="Baesman S.M."/>
            <person name="Fierst J.L."/>
            <person name="Poret-Peterson A.T."/>
            <person name="Oremland R.S."/>
            <person name="Dunlap D.S."/>
            <person name="Akob D.M."/>
        </authorList>
    </citation>
    <scope>NUCLEOTIDE SEQUENCE [LARGE SCALE GENOMIC DNA]</scope>
    <source>
        <strain evidence="1 2">SFB93</strain>
    </source>
</reference>
<evidence type="ECO:0008006" key="3">
    <source>
        <dbReference type="Google" id="ProtNLM"/>
    </source>
</evidence>
<dbReference type="InterPro" id="IPR011856">
    <property type="entry name" value="tRNA_endonuc-like_dom_sf"/>
</dbReference>
<dbReference type="RefSeq" id="WP_072283030.1">
    <property type="nucleotide sequence ID" value="NZ_CP015519.1"/>
</dbReference>
<accession>A0A1L3GN29</accession>
<dbReference type="OrthoDB" id="159933at2"/>
<gene>
    <name evidence="1" type="ORF">A7E78_03995</name>
</gene>
<name>A0A1L3GN29_9BACT</name>
<dbReference type="AlphaFoldDB" id="A0A1L3GN29"/>
<organism evidence="1 2">
    <name type="scientific">Syntrophotalea acetylenivorans</name>
    <dbReference type="NCBI Taxonomy" id="1842532"/>
    <lineage>
        <taxon>Bacteria</taxon>
        <taxon>Pseudomonadati</taxon>
        <taxon>Thermodesulfobacteriota</taxon>
        <taxon>Desulfuromonadia</taxon>
        <taxon>Desulfuromonadales</taxon>
        <taxon>Syntrophotaleaceae</taxon>
        <taxon>Syntrophotalea</taxon>
    </lineage>
</organism>
<keyword evidence="2" id="KW-1185">Reference proteome</keyword>
<dbReference type="Gene3D" id="3.40.1350.10">
    <property type="match status" value="1"/>
</dbReference>
<dbReference type="Proteomes" id="UP000182517">
    <property type="component" value="Chromosome"/>
</dbReference>
<protein>
    <recommendedName>
        <fullName evidence="3">PD(D/E)XK endonuclease domain-containing protein</fullName>
    </recommendedName>
</protein>
<dbReference type="KEGG" id="pef:A7E78_03995"/>
<sequence length="163" mass="18255">MSDGRSKQLVKQAGEHLVAAELAKRGFLATPFAGNVPGFDVIAIGEGLKAIPVQVKTISSSSWQLKASRFIDISFVGKKQRVTGISNTVSDHLIYVFVKIATESDDRFYIIRAKDLAGRIKKNYINFLYRFDNVRPKNHKSTHASINETHLADCLNKWDIFSE</sequence>
<proteinExistence type="predicted"/>
<dbReference type="EMBL" id="CP015519">
    <property type="protein sequence ID" value="APG27068.1"/>
    <property type="molecule type" value="Genomic_DNA"/>
</dbReference>